<keyword evidence="2" id="KW-0732">Signal</keyword>
<keyword evidence="1" id="KW-1133">Transmembrane helix</keyword>
<evidence type="ECO:0000256" key="1">
    <source>
        <dbReference type="SAM" id="Phobius"/>
    </source>
</evidence>
<protein>
    <submittedName>
        <fullName evidence="3">Uncharacterized protein</fullName>
    </submittedName>
</protein>
<evidence type="ECO:0000256" key="2">
    <source>
        <dbReference type="SAM" id="SignalP"/>
    </source>
</evidence>
<feature type="chain" id="PRO_5014776799" evidence="2">
    <location>
        <begin position="21"/>
        <end position="189"/>
    </location>
</feature>
<sequence>MPLLPQSALFLSRLLCAVLPEPPPATPSRPLLAQPPTPSRPLLAQFLLVEFEFVAFHQVSEPPKTRFLFYFGENFGVGWVSGWVWGGFRVGWVWVGVGWWGGWWGWGGFRGGWGGVAGWVSGWGWGCGVGGVGVGWVSGWVAVVVGFVVGGGFFLLIVVGSGVGCGGWQRWVWVVGRGGFVLRCSKHTM</sequence>
<proteinExistence type="predicted"/>
<accession>A0A2N9IAG6</accession>
<name>A0A2N9IAG6_FAGSY</name>
<organism evidence="3">
    <name type="scientific">Fagus sylvatica</name>
    <name type="common">Beechnut</name>
    <dbReference type="NCBI Taxonomy" id="28930"/>
    <lineage>
        <taxon>Eukaryota</taxon>
        <taxon>Viridiplantae</taxon>
        <taxon>Streptophyta</taxon>
        <taxon>Embryophyta</taxon>
        <taxon>Tracheophyta</taxon>
        <taxon>Spermatophyta</taxon>
        <taxon>Magnoliopsida</taxon>
        <taxon>eudicotyledons</taxon>
        <taxon>Gunneridae</taxon>
        <taxon>Pentapetalae</taxon>
        <taxon>rosids</taxon>
        <taxon>fabids</taxon>
        <taxon>Fagales</taxon>
        <taxon>Fagaceae</taxon>
        <taxon>Fagus</taxon>
    </lineage>
</organism>
<reference evidence="3" key="1">
    <citation type="submission" date="2018-02" db="EMBL/GenBank/DDBJ databases">
        <authorList>
            <person name="Cohen D.B."/>
            <person name="Kent A.D."/>
        </authorList>
    </citation>
    <scope>NUCLEOTIDE SEQUENCE</scope>
</reference>
<keyword evidence="1" id="KW-0472">Membrane</keyword>
<dbReference type="EMBL" id="OIVN01005556">
    <property type="protein sequence ID" value="SPD22957.1"/>
    <property type="molecule type" value="Genomic_DNA"/>
</dbReference>
<feature type="signal peptide" evidence="2">
    <location>
        <begin position="1"/>
        <end position="20"/>
    </location>
</feature>
<feature type="transmembrane region" description="Helical" evidence="1">
    <location>
        <begin position="140"/>
        <end position="160"/>
    </location>
</feature>
<feature type="transmembrane region" description="Helical" evidence="1">
    <location>
        <begin position="116"/>
        <end position="134"/>
    </location>
</feature>
<gene>
    <name evidence="3" type="ORF">FSB_LOCUS50839</name>
</gene>
<evidence type="ECO:0000313" key="3">
    <source>
        <dbReference type="EMBL" id="SPD22957.1"/>
    </source>
</evidence>
<keyword evidence="1" id="KW-0812">Transmembrane</keyword>
<dbReference type="AlphaFoldDB" id="A0A2N9IAG6"/>